<dbReference type="Pfam" id="PF00545">
    <property type="entry name" value="Ribonuclease"/>
    <property type="match status" value="1"/>
</dbReference>
<keyword evidence="7" id="KW-0255">Endonuclease</keyword>
<name>A0A0B1R242_9GAMM</name>
<protein>
    <recommendedName>
        <fullName evidence="3 7">Ribonuclease</fullName>
        <ecNumber evidence="7">3.1.27.-</ecNumber>
    </recommendedName>
</protein>
<proteinExistence type="inferred from homology"/>
<keyword evidence="5 7" id="KW-0540">Nuclease</keyword>
<evidence type="ECO:0000256" key="7">
    <source>
        <dbReference type="PIRNR" id="PIRNR001013"/>
    </source>
</evidence>
<dbReference type="SUPFAM" id="SSF53933">
    <property type="entry name" value="Microbial ribonucleases"/>
    <property type="match status" value="1"/>
</dbReference>
<evidence type="ECO:0000256" key="4">
    <source>
        <dbReference type="ARBA" id="ARBA00022525"/>
    </source>
</evidence>
<dbReference type="Proteomes" id="UP000030853">
    <property type="component" value="Unassembled WGS sequence"/>
</dbReference>
<keyword evidence="4 7" id="KW-0964">Secreted</keyword>
<evidence type="ECO:0000256" key="2">
    <source>
        <dbReference type="ARBA" id="ARBA00009006"/>
    </source>
</evidence>
<feature type="active site" description="Proton acceptor" evidence="8">
    <location>
        <position position="107"/>
    </location>
</feature>
<comment type="subcellular location">
    <subcellularLocation>
        <location evidence="1 7">Secreted</location>
    </subcellularLocation>
</comment>
<evidence type="ECO:0000256" key="1">
    <source>
        <dbReference type="ARBA" id="ARBA00004613"/>
    </source>
</evidence>
<dbReference type="InterPro" id="IPR016191">
    <property type="entry name" value="Ribonuclease/ribotoxin"/>
</dbReference>
<dbReference type="GO" id="GO:0016787">
    <property type="term" value="F:hydrolase activity"/>
    <property type="evidence" value="ECO:0007669"/>
    <property type="project" value="UniProtKB-KW"/>
</dbReference>
<keyword evidence="6 7" id="KW-0378">Hydrolase</keyword>
<feature type="active site" description="Proton donor" evidence="8">
    <location>
        <position position="136"/>
    </location>
</feature>
<evidence type="ECO:0000313" key="9">
    <source>
        <dbReference type="EMBL" id="KHJ65262.1"/>
    </source>
</evidence>
<evidence type="ECO:0000256" key="3">
    <source>
        <dbReference type="ARBA" id="ARBA00022214"/>
    </source>
</evidence>
<dbReference type="InterPro" id="IPR000026">
    <property type="entry name" value="N1-like"/>
</dbReference>
<accession>A0A0B1R242</accession>
<comment type="caution">
    <text evidence="9">The sequence shown here is derived from an EMBL/GenBank/DDBJ whole genome shotgun (WGS) entry which is preliminary data.</text>
</comment>
<dbReference type="GO" id="GO:0003723">
    <property type="term" value="F:RNA binding"/>
    <property type="evidence" value="ECO:0007669"/>
    <property type="project" value="UniProtKB-UniRule"/>
</dbReference>
<dbReference type="PIRSF" id="PIRSF001013">
    <property type="entry name" value="Barnase"/>
    <property type="match status" value="1"/>
</dbReference>
<gene>
    <name evidence="9" type="ORF">QU24_25540</name>
</gene>
<dbReference type="AlphaFoldDB" id="A0A0B1R242"/>
<evidence type="ECO:0000256" key="6">
    <source>
        <dbReference type="ARBA" id="ARBA00022801"/>
    </source>
</evidence>
<dbReference type="GO" id="GO:0005576">
    <property type="term" value="C:extracellular region"/>
    <property type="evidence" value="ECO:0007669"/>
    <property type="project" value="UniProtKB-SubCell"/>
</dbReference>
<organism evidence="9 10">
    <name type="scientific">Pantoea rodasii</name>
    <dbReference type="NCBI Taxonomy" id="1076549"/>
    <lineage>
        <taxon>Bacteria</taxon>
        <taxon>Pseudomonadati</taxon>
        <taxon>Pseudomonadota</taxon>
        <taxon>Gammaproteobacteria</taxon>
        <taxon>Enterobacterales</taxon>
        <taxon>Erwiniaceae</taxon>
        <taxon>Pantoea</taxon>
    </lineage>
</organism>
<dbReference type="RefSeq" id="WP_039336987.1">
    <property type="nucleotide sequence ID" value="NZ_JTJJ01000147.1"/>
</dbReference>
<dbReference type="Gene3D" id="3.10.450.30">
    <property type="entry name" value="Microbial ribonucleases"/>
    <property type="match status" value="1"/>
</dbReference>
<evidence type="ECO:0000256" key="8">
    <source>
        <dbReference type="PIRSR" id="PIRSR001013-1"/>
    </source>
</evidence>
<dbReference type="InterPro" id="IPR001887">
    <property type="entry name" value="Barnase"/>
</dbReference>
<sequence length="144" mass="16412">MSKKLWIGLIFALAATWAGLKPHLSNKTASSHTDIAQLTDANTVARWLQQHHKLPDLYLTKSEARRQGWNPSKGDLCNVLPGRAIGGDRFSNREQRLPMQAGRQWYEADVNYDCGHRDADRLLYSSDGLIFLTTDHYRSFKQVN</sequence>
<evidence type="ECO:0000313" key="10">
    <source>
        <dbReference type="Proteomes" id="UP000030853"/>
    </source>
</evidence>
<comment type="similarity">
    <text evidence="2 7">Belongs to the ribonuclease N1/T1 family.</text>
</comment>
<dbReference type="GO" id="GO:0004521">
    <property type="term" value="F:RNA endonuclease activity"/>
    <property type="evidence" value="ECO:0007669"/>
    <property type="project" value="UniProtKB-UniRule"/>
</dbReference>
<reference evidence="9 10" key="1">
    <citation type="submission" date="2014-11" db="EMBL/GenBank/DDBJ databases">
        <title>Genome sequencing of Pantoea rodasii ND03.</title>
        <authorList>
            <person name="Muhamad Yunos N.Y."/>
            <person name="Chan K.-G."/>
        </authorList>
    </citation>
    <scope>NUCLEOTIDE SEQUENCE [LARGE SCALE GENOMIC DNA]</scope>
    <source>
        <strain evidence="9 10">ND03</strain>
    </source>
</reference>
<dbReference type="PRINTS" id="PR00117">
    <property type="entry name" value="BARNASE"/>
</dbReference>
<dbReference type="EC" id="3.1.27.-" evidence="7"/>
<dbReference type="EMBL" id="JTJJ01000147">
    <property type="protein sequence ID" value="KHJ65262.1"/>
    <property type="molecule type" value="Genomic_DNA"/>
</dbReference>
<evidence type="ECO:0000256" key="5">
    <source>
        <dbReference type="ARBA" id="ARBA00022722"/>
    </source>
</evidence>